<feature type="domain" description="ParB-like N-terminal" evidence="5">
    <location>
        <begin position="58"/>
        <end position="147"/>
    </location>
</feature>
<evidence type="ECO:0000256" key="4">
    <source>
        <dbReference type="SAM" id="MobiDB-lite"/>
    </source>
</evidence>
<dbReference type="GO" id="GO:0007059">
    <property type="term" value="P:chromosome segregation"/>
    <property type="evidence" value="ECO:0007669"/>
    <property type="project" value="UniProtKB-KW"/>
</dbReference>
<keyword evidence="2" id="KW-0159">Chromosome partition</keyword>
<dbReference type="NCBIfam" id="TIGR00180">
    <property type="entry name" value="parB_part"/>
    <property type="match status" value="1"/>
</dbReference>
<dbReference type="FunFam" id="3.90.1530.30:FF:000001">
    <property type="entry name" value="Chromosome partitioning protein ParB"/>
    <property type="match status" value="1"/>
</dbReference>
<evidence type="ECO:0000259" key="5">
    <source>
        <dbReference type="SMART" id="SM00470"/>
    </source>
</evidence>
<protein>
    <submittedName>
        <fullName evidence="6">Chromosome partitioning protein ParB</fullName>
    </submittedName>
</protein>
<name>A0A2M7T8M6_9ACTN</name>
<feature type="region of interest" description="Disordered" evidence="4">
    <location>
        <begin position="32"/>
        <end position="53"/>
    </location>
</feature>
<dbReference type="Proteomes" id="UP000230956">
    <property type="component" value="Unassembled WGS sequence"/>
</dbReference>
<proteinExistence type="inferred from homology"/>
<dbReference type="InterPro" id="IPR041468">
    <property type="entry name" value="HTH_ParB/Spo0J"/>
</dbReference>
<dbReference type="InterPro" id="IPR004437">
    <property type="entry name" value="ParB/RepB/Spo0J"/>
</dbReference>
<dbReference type="PANTHER" id="PTHR33375">
    <property type="entry name" value="CHROMOSOME-PARTITIONING PROTEIN PARB-RELATED"/>
    <property type="match status" value="1"/>
</dbReference>
<feature type="compositionally biased region" description="Low complexity" evidence="4">
    <location>
        <begin position="32"/>
        <end position="43"/>
    </location>
</feature>
<evidence type="ECO:0000313" key="6">
    <source>
        <dbReference type="EMBL" id="PIZ40072.1"/>
    </source>
</evidence>
<evidence type="ECO:0000256" key="3">
    <source>
        <dbReference type="ARBA" id="ARBA00023125"/>
    </source>
</evidence>
<evidence type="ECO:0000256" key="1">
    <source>
        <dbReference type="ARBA" id="ARBA00006295"/>
    </source>
</evidence>
<dbReference type="Gene3D" id="1.10.10.2830">
    <property type="match status" value="1"/>
</dbReference>
<dbReference type="Pfam" id="PF02195">
    <property type="entry name" value="ParB_N"/>
    <property type="match status" value="1"/>
</dbReference>
<reference evidence="7" key="1">
    <citation type="submission" date="2017-09" db="EMBL/GenBank/DDBJ databases">
        <title>Depth-based differentiation of microbial function through sediment-hosted aquifers and enrichment of novel symbionts in the deep terrestrial subsurface.</title>
        <authorList>
            <person name="Probst A.J."/>
            <person name="Ladd B."/>
            <person name="Jarett J.K."/>
            <person name="Geller-Mcgrath D.E."/>
            <person name="Sieber C.M.K."/>
            <person name="Emerson J.B."/>
            <person name="Anantharaman K."/>
            <person name="Thomas B.C."/>
            <person name="Malmstrom R."/>
            <person name="Stieglmeier M."/>
            <person name="Klingl A."/>
            <person name="Woyke T."/>
            <person name="Ryan C.M."/>
            <person name="Banfield J.F."/>
        </authorList>
    </citation>
    <scope>NUCLEOTIDE SEQUENCE [LARGE SCALE GENOMIC DNA]</scope>
</reference>
<dbReference type="EMBL" id="PFNG01000101">
    <property type="protein sequence ID" value="PIZ40072.1"/>
    <property type="molecule type" value="Genomic_DNA"/>
</dbReference>
<dbReference type="InterPro" id="IPR036086">
    <property type="entry name" value="ParB/Sulfiredoxin_sf"/>
</dbReference>
<dbReference type="CDD" id="cd16393">
    <property type="entry name" value="SPO0J_N"/>
    <property type="match status" value="1"/>
</dbReference>
<comment type="caution">
    <text evidence="6">The sequence shown here is derived from an EMBL/GenBank/DDBJ whole genome shotgun (WGS) entry which is preliminary data.</text>
</comment>
<dbReference type="GO" id="GO:0005694">
    <property type="term" value="C:chromosome"/>
    <property type="evidence" value="ECO:0007669"/>
    <property type="project" value="TreeGrafter"/>
</dbReference>
<dbReference type="GO" id="GO:0045881">
    <property type="term" value="P:positive regulation of sporulation resulting in formation of a cellular spore"/>
    <property type="evidence" value="ECO:0007669"/>
    <property type="project" value="TreeGrafter"/>
</dbReference>
<gene>
    <name evidence="6" type="ORF">COY37_04390</name>
</gene>
<dbReference type="InterPro" id="IPR003115">
    <property type="entry name" value="ParB_N"/>
</dbReference>
<dbReference type="FunFam" id="1.10.10.2830:FF:000001">
    <property type="entry name" value="Chromosome partitioning protein ParB"/>
    <property type="match status" value="1"/>
</dbReference>
<accession>A0A2M7T8M6</accession>
<evidence type="ECO:0000256" key="2">
    <source>
        <dbReference type="ARBA" id="ARBA00022829"/>
    </source>
</evidence>
<dbReference type="Pfam" id="PF17762">
    <property type="entry name" value="HTH_ParB"/>
    <property type="match status" value="1"/>
</dbReference>
<dbReference type="PANTHER" id="PTHR33375:SF1">
    <property type="entry name" value="CHROMOSOME-PARTITIONING PROTEIN PARB-RELATED"/>
    <property type="match status" value="1"/>
</dbReference>
<dbReference type="Gene3D" id="3.90.1530.30">
    <property type="match status" value="1"/>
</dbReference>
<dbReference type="SMART" id="SM00470">
    <property type="entry name" value="ParB"/>
    <property type="match status" value="1"/>
</dbReference>
<dbReference type="SUPFAM" id="SSF109709">
    <property type="entry name" value="KorB DNA-binding domain-like"/>
    <property type="match status" value="1"/>
</dbReference>
<dbReference type="Pfam" id="PF23552">
    <property type="entry name" value="ParB_C"/>
    <property type="match status" value="1"/>
</dbReference>
<organism evidence="6 7">
    <name type="scientific">Candidatus Aquicultor secundus</name>
    <dbReference type="NCBI Taxonomy" id="1973895"/>
    <lineage>
        <taxon>Bacteria</taxon>
        <taxon>Bacillati</taxon>
        <taxon>Actinomycetota</taxon>
        <taxon>Candidatus Aquicultoria</taxon>
        <taxon>Candidatus Aquicultorales</taxon>
        <taxon>Candidatus Aquicultoraceae</taxon>
        <taxon>Candidatus Aquicultor</taxon>
    </lineage>
</organism>
<evidence type="ECO:0000313" key="7">
    <source>
        <dbReference type="Proteomes" id="UP000230956"/>
    </source>
</evidence>
<dbReference type="GO" id="GO:0003677">
    <property type="term" value="F:DNA binding"/>
    <property type="evidence" value="ECO:0007669"/>
    <property type="project" value="UniProtKB-KW"/>
</dbReference>
<dbReference type="InterPro" id="IPR057240">
    <property type="entry name" value="ParB_dimer_C"/>
</dbReference>
<keyword evidence="3" id="KW-0238">DNA-binding</keyword>
<dbReference type="AlphaFoldDB" id="A0A2M7T8M6"/>
<sequence length="317" mass="35213">MRVQKRGLGRGLESLIPGIGQRTDVPLIVQDDSTNSADSADSATDNRESAGEGGALLRNLPLSKIVPNPNQPRKYFDEESFSELVSSVKEYGLVQPVVVRASGSLFELVVGERRWRAAKEAGLKTIPAIVRNTSDVEALEIAIIENVQRQDLNPLEEAAAYYHLIEDFGFTQNQLAERVGKQRSTIANTIRLLKLPESVKTLVIEGKISVGHAKVLLSLLNPKAQIRLAERIIREGMTVRQAEDQVWLSQNPPKRTPSQSMPLYFRQMARDLGKQLSTKVLVKIQGEKGRVEIHFSDEAELERILNTLAGEKKPHNA</sequence>
<dbReference type="InterPro" id="IPR050336">
    <property type="entry name" value="Chromosome_partition/occlusion"/>
</dbReference>
<comment type="similarity">
    <text evidence="1">Belongs to the ParB family.</text>
</comment>
<dbReference type="SUPFAM" id="SSF110849">
    <property type="entry name" value="ParB/Sulfiredoxin"/>
    <property type="match status" value="1"/>
</dbReference>